<evidence type="ECO:0000313" key="2">
    <source>
        <dbReference type="EMBL" id="CAH1982516.1"/>
    </source>
</evidence>
<proteinExistence type="inferred from homology"/>
<sequence>MTDSANTNTNRKMPSSGIAEEAALLGMDDIELKNIQLQFPSVRSLSRDDSSSQEEVVETDRGNIVVAVQGARNKPAILTYHDLGLNYISSFQAFFNYIDMRALLENFCVYHVNAPGQEEGAQTLPEDYIYPTMDELANQLSFVLTHFGLKQFIGFGVGAGANVLCRYALNNPERVSALCLVNCISTQAGWIEWGYQKLNARHLRSKGMTQGVLDYLMWHHFGRQTEERNHDLVQVYKSYFERNVNPTNLSMFIDSYIRRTDLNIHREMDPNKKKNATLSMPVINITGSLSPHMDDTVTFNGRLDPTNSSWMKISDCGMVLEEQPGKVSEAFRLFLQGEGYGK</sequence>
<evidence type="ECO:0008006" key="4">
    <source>
        <dbReference type="Google" id="ProtNLM"/>
    </source>
</evidence>
<dbReference type="PANTHER" id="PTHR11034">
    <property type="entry name" value="N-MYC DOWNSTREAM REGULATED"/>
    <property type="match status" value="1"/>
</dbReference>
<dbReference type="OrthoDB" id="741027at2759"/>
<keyword evidence="3" id="KW-1185">Reference proteome</keyword>
<dbReference type="FunFam" id="3.40.50.1820:FF:000047">
    <property type="entry name" value="protein NDRG3 isoform X8"/>
    <property type="match status" value="1"/>
</dbReference>
<dbReference type="SUPFAM" id="SSF53474">
    <property type="entry name" value="alpha/beta-Hydrolases"/>
    <property type="match status" value="1"/>
</dbReference>
<organism evidence="2 3">
    <name type="scientific">Acanthoscelides obtectus</name>
    <name type="common">Bean weevil</name>
    <name type="synonym">Bruchus obtectus</name>
    <dbReference type="NCBI Taxonomy" id="200917"/>
    <lineage>
        <taxon>Eukaryota</taxon>
        <taxon>Metazoa</taxon>
        <taxon>Ecdysozoa</taxon>
        <taxon>Arthropoda</taxon>
        <taxon>Hexapoda</taxon>
        <taxon>Insecta</taxon>
        <taxon>Pterygota</taxon>
        <taxon>Neoptera</taxon>
        <taxon>Endopterygota</taxon>
        <taxon>Coleoptera</taxon>
        <taxon>Polyphaga</taxon>
        <taxon>Cucujiformia</taxon>
        <taxon>Chrysomeloidea</taxon>
        <taxon>Chrysomelidae</taxon>
        <taxon>Bruchinae</taxon>
        <taxon>Bruchini</taxon>
        <taxon>Acanthoscelides</taxon>
    </lineage>
</organism>
<comment type="similarity">
    <text evidence="1">Belongs to the NDRG family.</text>
</comment>
<reference evidence="2" key="1">
    <citation type="submission" date="2022-03" db="EMBL/GenBank/DDBJ databases">
        <authorList>
            <person name="Sayadi A."/>
        </authorList>
    </citation>
    <scope>NUCLEOTIDE SEQUENCE</scope>
</reference>
<evidence type="ECO:0000256" key="1">
    <source>
        <dbReference type="ARBA" id="ARBA00005598"/>
    </source>
</evidence>
<name>A0A9P0KXU3_ACAOB</name>
<dbReference type="InterPro" id="IPR029058">
    <property type="entry name" value="AB_hydrolase_fold"/>
</dbReference>
<protein>
    <recommendedName>
        <fullName evidence="4">Protein NDRG3</fullName>
    </recommendedName>
</protein>
<evidence type="ECO:0000313" key="3">
    <source>
        <dbReference type="Proteomes" id="UP001152888"/>
    </source>
</evidence>
<comment type="caution">
    <text evidence="2">The sequence shown here is derived from an EMBL/GenBank/DDBJ whole genome shotgun (WGS) entry which is preliminary data.</text>
</comment>
<dbReference type="Pfam" id="PF03096">
    <property type="entry name" value="Ndr"/>
    <property type="match status" value="1"/>
</dbReference>
<accession>A0A9P0KXU3</accession>
<dbReference type="EMBL" id="CAKOFQ010006922">
    <property type="protein sequence ID" value="CAH1982516.1"/>
    <property type="molecule type" value="Genomic_DNA"/>
</dbReference>
<dbReference type="Proteomes" id="UP001152888">
    <property type="component" value="Unassembled WGS sequence"/>
</dbReference>
<dbReference type="AlphaFoldDB" id="A0A9P0KXU3"/>
<dbReference type="Gene3D" id="3.40.50.1820">
    <property type="entry name" value="alpha/beta hydrolase"/>
    <property type="match status" value="1"/>
</dbReference>
<gene>
    <name evidence="2" type="ORF">ACAOBT_LOCUS15046</name>
</gene>
<dbReference type="InterPro" id="IPR004142">
    <property type="entry name" value="NDRG"/>
</dbReference>